<evidence type="ECO:0000256" key="6">
    <source>
        <dbReference type="ARBA" id="ARBA00023110"/>
    </source>
</evidence>
<evidence type="ECO:0000256" key="1">
    <source>
        <dbReference type="ARBA" id="ARBA00000971"/>
    </source>
</evidence>
<evidence type="ECO:0000256" key="12">
    <source>
        <dbReference type="RuleBase" id="RU363014"/>
    </source>
</evidence>
<keyword evidence="10" id="KW-0539">Nucleus</keyword>
<dbReference type="GO" id="GO:0003677">
    <property type="term" value="F:DNA binding"/>
    <property type="evidence" value="ECO:0007669"/>
    <property type="project" value="UniProtKB-KW"/>
</dbReference>
<keyword evidence="9 11" id="KW-0413">Isomerase</keyword>
<dbReference type="EC" id="5.2.1.8" evidence="12"/>
<dbReference type="GO" id="GO:0005730">
    <property type="term" value="C:nucleolus"/>
    <property type="evidence" value="ECO:0007669"/>
    <property type="project" value="UniProtKB-SubCell"/>
</dbReference>
<evidence type="ECO:0000259" key="13">
    <source>
        <dbReference type="PROSITE" id="PS50198"/>
    </source>
</evidence>
<comment type="caution">
    <text evidence="14">The sequence shown here is derived from an EMBL/GenBank/DDBJ whole genome shotgun (WGS) entry which is preliminary data.</text>
</comment>
<dbReference type="GO" id="GO:0006364">
    <property type="term" value="P:rRNA processing"/>
    <property type="evidence" value="ECO:0007669"/>
    <property type="project" value="InterPro"/>
</dbReference>
<feature type="domain" description="PpiC" evidence="13">
    <location>
        <begin position="37"/>
        <end position="132"/>
    </location>
</feature>
<keyword evidence="8" id="KW-0206">Cytoskeleton</keyword>
<dbReference type="InterPro" id="IPR043323">
    <property type="entry name" value="PIN4"/>
</dbReference>
<dbReference type="PANTHER" id="PTHR45995">
    <property type="match status" value="1"/>
</dbReference>
<sequence>MPPKKALKVNSKIEKDLKETNARDSNEQLLKTENKTGISVKVRHILCFKLSKCLKAIEELKSGSRFDDVAAYYSEDKSRRGGGNLGWMTNGSMVRSFKDAAFNLSISTVNKPVYTDPPVRTKYGYHVIMVEGKR</sequence>
<reference evidence="14 15" key="1">
    <citation type="submission" date="2022-12" db="EMBL/GenBank/DDBJ databases">
        <title>Chromosome-level genome assembly of true bugs.</title>
        <authorList>
            <person name="Ma L."/>
            <person name="Li H."/>
        </authorList>
    </citation>
    <scope>NUCLEOTIDE SEQUENCE [LARGE SCALE GENOMIC DNA]</scope>
    <source>
        <strain evidence="14">Lab_2022b</strain>
    </source>
</reference>
<comment type="subcellular location">
    <subcellularLocation>
        <location evidence="2">Cytoplasm</location>
        <location evidence="2">Cytoskeleton</location>
        <location evidence="2">Spindle</location>
    </subcellularLocation>
    <subcellularLocation>
        <location evidence="3">Nucleus</location>
        <location evidence="3">Nucleolus</location>
    </subcellularLocation>
</comment>
<protein>
    <recommendedName>
        <fullName evidence="12">Peptidyl-prolyl cis-trans isomerase</fullName>
        <ecNumber evidence="12">5.2.1.8</ecNumber>
    </recommendedName>
</protein>
<evidence type="ECO:0000256" key="5">
    <source>
        <dbReference type="ARBA" id="ARBA00022490"/>
    </source>
</evidence>
<evidence type="ECO:0000256" key="2">
    <source>
        <dbReference type="ARBA" id="ARBA00004186"/>
    </source>
</evidence>
<keyword evidence="15" id="KW-1185">Reference proteome</keyword>
<evidence type="ECO:0000256" key="11">
    <source>
        <dbReference type="PROSITE-ProRule" id="PRU00278"/>
    </source>
</evidence>
<evidence type="ECO:0000313" key="14">
    <source>
        <dbReference type="EMBL" id="KAK9508245.1"/>
    </source>
</evidence>
<comment type="similarity">
    <text evidence="4">Belongs to the PpiC/parvulin rotamase family. PIN4 subfamily.</text>
</comment>
<evidence type="ECO:0000256" key="3">
    <source>
        <dbReference type="ARBA" id="ARBA00004604"/>
    </source>
</evidence>
<dbReference type="GO" id="GO:0003755">
    <property type="term" value="F:peptidyl-prolyl cis-trans isomerase activity"/>
    <property type="evidence" value="ECO:0007669"/>
    <property type="project" value="UniProtKB-UniRule"/>
</dbReference>
<keyword evidence="7" id="KW-0238">DNA-binding</keyword>
<dbReference type="SUPFAM" id="SSF54534">
    <property type="entry name" value="FKBP-like"/>
    <property type="match status" value="1"/>
</dbReference>
<dbReference type="PROSITE" id="PS50198">
    <property type="entry name" value="PPIC_PPIASE_2"/>
    <property type="match status" value="1"/>
</dbReference>
<dbReference type="InterPro" id="IPR023058">
    <property type="entry name" value="PPIase_PpiC_CS"/>
</dbReference>
<proteinExistence type="inferred from homology"/>
<evidence type="ECO:0000256" key="8">
    <source>
        <dbReference type="ARBA" id="ARBA00023212"/>
    </source>
</evidence>
<keyword evidence="5" id="KW-0963">Cytoplasm</keyword>
<evidence type="ECO:0000256" key="7">
    <source>
        <dbReference type="ARBA" id="ARBA00023125"/>
    </source>
</evidence>
<dbReference type="Gene3D" id="3.10.50.40">
    <property type="match status" value="1"/>
</dbReference>
<evidence type="ECO:0000313" key="15">
    <source>
        <dbReference type="Proteomes" id="UP001461498"/>
    </source>
</evidence>
<comment type="catalytic activity">
    <reaction evidence="1 12">
        <text>[protein]-peptidylproline (omega=180) = [protein]-peptidylproline (omega=0)</text>
        <dbReference type="Rhea" id="RHEA:16237"/>
        <dbReference type="Rhea" id="RHEA-COMP:10747"/>
        <dbReference type="Rhea" id="RHEA-COMP:10748"/>
        <dbReference type="ChEBI" id="CHEBI:83833"/>
        <dbReference type="ChEBI" id="CHEBI:83834"/>
        <dbReference type="EC" id="5.2.1.8"/>
    </reaction>
</comment>
<evidence type="ECO:0000256" key="4">
    <source>
        <dbReference type="ARBA" id="ARBA00010242"/>
    </source>
</evidence>
<name>A0AAW1DIF1_9HEMI</name>
<dbReference type="InterPro" id="IPR000297">
    <property type="entry name" value="PPIase_PpiC"/>
</dbReference>
<dbReference type="GO" id="GO:0005819">
    <property type="term" value="C:spindle"/>
    <property type="evidence" value="ECO:0007669"/>
    <property type="project" value="UniProtKB-SubCell"/>
</dbReference>
<organism evidence="14 15">
    <name type="scientific">Rhynocoris fuscipes</name>
    <dbReference type="NCBI Taxonomy" id="488301"/>
    <lineage>
        <taxon>Eukaryota</taxon>
        <taxon>Metazoa</taxon>
        <taxon>Ecdysozoa</taxon>
        <taxon>Arthropoda</taxon>
        <taxon>Hexapoda</taxon>
        <taxon>Insecta</taxon>
        <taxon>Pterygota</taxon>
        <taxon>Neoptera</taxon>
        <taxon>Paraneoptera</taxon>
        <taxon>Hemiptera</taxon>
        <taxon>Heteroptera</taxon>
        <taxon>Panheteroptera</taxon>
        <taxon>Cimicomorpha</taxon>
        <taxon>Reduviidae</taxon>
        <taxon>Harpactorinae</taxon>
        <taxon>Harpactorini</taxon>
        <taxon>Rhynocoris</taxon>
    </lineage>
</organism>
<dbReference type="FunFam" id="3.10.50.40:FF:000015">
    <property type="entry name" value="Peptidyl-prolyl cis-trans isomerase"/>
    <property type="match status" value="1"/>
</dbReference>
<evidence type="ECO:0000256" key="9">
    <source>
        <dbReference type="ARBA" id="ARBA00023235"/>
    </source>
</evidence>
<dbReference type="Proteomes" id="UP001461498">
    <property type="component" value="Unassembled WGS sequence"/>
</dbReference>
<keyword evidence="6 11" id="KW-0697">Rotamase</keyword>
<accession>A0AAW1DIF1</accession>
<dbReference type="EMBL" id="JAPXFL010000004">
    <property type="protein sequence ID" value="KAK9508245.1"/>
    <property type="molecule type" value="Genomic_DNA"/>
</dbReference>
<dbReference type="Pfam" id="PF13616">
    <property type="entry name" value="Rotamase_3"/>
    <property type="match status" value="1"/>
</dbReference>
<dbReference type="InterPro" id="IPR046357">
    <property type="entry name" value="PPIase_dom_sf"/>
</dbReference>
<dbReference type="PROSITE" id="PS01096">
    <property type="entry name" value="PPIC_PPIASE_1"/>
    <property type="match status" value="1"/>
</dbReference>
<evidence type="ECO:0000256" key="10">
    <source>
        <dbReference type="ARBA" id="ARBA00023242"/>
    </source>
</evidence>
<dbReference type="AlphaFoldDB" id="A0AAW1DIF1"/>
<gene>
    <name evidence="14" type="ORF">O3M35_007945</name>
</gene>